<name>A0A380NW99_WEIVI</name>
<evidence type="ECO:0000313" key="3">
    <source>
        <dbReference type="Proteomes" id="UP000254621"/>
    </source>
</evidence>
<feature type="compositionally biased region" description="Acidic residues" evidence="1">
    <location>
        <begin position="34"/>
        <end position="46"/>
    </location>
</feature>
<dbReference type="Proteomes" id="UP000254621">
    <property type="component" value="Unassembled WGS sequence"/>
</dbReference>
<dbReference type="RefSeq" id="WP_156405021.1">
    <property type="nucleotide sequence ID" value="NZ_BJLU01000017.1"/>
</dbReference>
<dbReference type="AlphaFoldDB" id="A0A380NW99"/>
<proteinExistence type="predicted"/>
<sequence length="52" mass="5649">MSERQQCTCGCCDRQPMDTAKANPMMVDVNTVDGETDSVSDIEDTVSPDKPP</sequence>
<reference evidence="2 3" key="1">
    <citation type="submission" date="2018-06" db="EMBL/GenBank/DDBJ databases">
        <authorList>
            <consortium name="Pathogen Informatics"/>
            <person name="Doyle S."/>
        </authorList>
    </citation>
    <scope>NUCLEOTIDE SEQUENCE [LARGE SCALE GENOMIC DNA]</scope>
    <source>
        <strain evidence="2 3">NCTC13645</strain>
    </source>
</reference>
<accession>A0A380NW99</accession>
<dbReference type="EMBL" id="UHIV01000001">
    <property type="protein sequence ID" value="SUP52284.1"/>
    <property type="molecule type" value="Genomic_DNA"/>
</dbReference>
<gene>
    <name evidence="2" type="ORF">NCTC13645_00162</name>
</gene>
<evidence type="ECO:0000256" key="1">
    <source>
        <dbReference type="SAM" id="MobiDB-lite"/>
    </source>
</evidence>
<organism evidence="2 3">
    <name type="scientific">Weissella viridescens</name>
    <name type="common">Lactobacillus viridescens</name>
    <dbReference type="NCBI Taxonomy" id="1629"/>
    <lineage>
        <taxon>Bacteria</taxon>
        <taxon>Bacillati</taxon>
        <taxon>Bacillota</taxon>
        <taxon>Bacilli</taxon>
        <taxon>Lactobacillales</taxon>
        <taxon>Lactobacillaceae</taxon>
        <taxon>Weissella</taxon>
    </lineage>
</organism>
<protein>
    <submittedName>
        <fullName evidence="2">Uncharacterized protein</fullName>
    </submittedName>
</protein>
<feature type="region of interest" description="Disordered" evidence="1">
    <location>
        <begin position="32"/>
        <end position="52"/>
    </location>
</feature>
<evidence type="ECO:0000313" key="2">
    <source>
        <dbReference type="EMBL" id="SUP52284.1"/>
    </source>
</evidence>